<evidence type="ECO:0000256" key="1">
    <source>
        <dbReference type="ARBA" id="ARBA00013194"/>
    </source>
</evidence>
<feature type="signal peptide" evidence="4">
    <location>
        <begin position="1"/>
        <end position="19"/>
    </location>
</feature>
<dbReference type="InterPro" id="IPR044665">
    <property type="entry name" value="E_coli_cyclophilin_A-like"/>
</dbReference>
<evidence type="ECO:0000259" key="5">
    <source>
        <dbReference type="PROSITE" id="PS50072"/>
    </source>
</evidence>
<dbReference type="Proteomes" id="UP001197214">
    <property type="component" value="Unassembled WGS sequence"/>
</dbReference>
<evidence type="ECO:0000313" key="6">
    <source>
        <dbReference type="EMBL" id="MBW4330052.1"/>
    </source>
</evidence>
<gene>
    <name evidence="6" type="ORF">KY084_04090</name>
</gene>
<evidence type="ECO:0000256" key="3">
    <source>
        <dbReference type="ARBA" id="ARBA00023235"/>
    </source>
</evidence>
<feature type="chain" id="PRO_5046152207" description="peptidylprolyl isomerase" evidence="4">
    <location>
        <begin position="20"/>
        <end position="292"/>
    </location>
</feature>
<organism evidence="6 7">
    <name type="scientific">Stakelama flava</name>
    <dbReference type="NCBI Taxonomy" id="2860338"/>
    <lineage>
        <taxon>Bacteria</taxon>
        <taxon>Pseudomonadati</taxon>
        <taxon>Pseudomonadota</taxon>
        <taxon>Alphaproteobacteria</taxon>
        <taxon>Sphingomonadales</taxon>
        <taxon>Sphingomonadaceae</taxon>
        <taxon>Stakelama</taxon>
    </lineage>
</organism>
<keyword evidence="7" id="KW-1185">Reference proteome</keyword>
<evidence type="ECO:0000256" key="2">
    <source>
        <dbReference type="ARBA" id="ARBA00023110"/>
    </source>
</evidence>
<name>A0ABS6XIM7_9SPHN</name>
<proteinExistence type="predicted"/>
<accession>A0ABS6XIM7</accession>
<dbReference type="PANTHER" id="PTHR43246">
    <property type="entry name" value="PEPTIDYL-PROLYL CIS-TRANS ISOMERASE CYP38, CHLOROPLASTIC"/>
    <property type="match status" value="1"/>
</dbReference>
<dbReference type="InterPro" id="IPR002130">
    <property type="entry name" value="Cyclophilin-type_PPIase_dom"/>
</dbReference>
<dbReference type="GO" id="GO:0016853">
    <property type="term" value="F:isomerase activity"/>
    <property type="evidence" value="ECO:0007669"/>
    <property type="project" value="UniProtKB-KW"/>
</dbReference>
<feature type="domain" description="PPIase cyclophilin-type" evidence="5">
    <location>
        <begin position="52"/>
        <end position="236"/>
    </location>
</feature>
<dbReference type="PROSITE" id="PS50072">
    <property type="entry name" value="CSA_PPIASE_2"/>
    <property type="match status" value="1"/>
</dbReference>
<protein>
    <recommendedName>
        <fullName evidence="1">peptidylprolyl isomerase</fullName>
        <ecNumber evidence="1">5.2.1.8</ecNumber>
    </recommendedName>
</protein>
<keyword evidence="2" id="KW-0697">Rotamase</keyword>
<reference evidence="6 7" key="1">
    <citation type="submission" date="2021-07" db="EMBL/GenBank/DDBJ databases">
        <title>Stakelama flava sp. nov., a novel endophytic bacterium isolated from branch of Kandelia candel.</title>
        <authorList>
            <person name="Tuo L."/>
        </authorList>
    </citation>
    <scope>NUCLEOTIDE SEQUENCE [LARGE SCALE GENOMIC DNA]</scope>
    <source>
        <strain evidence="6 7">CBK3Z-3</strain>
    </source>
</reference>
<keyword evidence="3 6" id="KW-0413">Isomerase</keyword>
<dbReference type="EC" id="5.2.1.8" evidence="1"/>
<evidence type="ECO:0000256" key="4">
    <source>
        <dbReference type="SAM" id="SignalP"/>
    </source>
</evidence>
<comment type="caution">
    <text evidence="6">The sequence shown here is derived from an EMBL/GenBank/DDBJ whole genome shotgun (WGS) entry which is preliminary data.</text>
</comment>
<dbReference type="Pfam" id="PF00160">
    <property type="entry name" value="Pro_isomerase"/>
    <property type="match status" value="1"/>
</dbReference>
<dbReference type="EMBL" id="JAHWZX010000003">
    <property type="protein sequence ID" value="MBW4330052.1"/>
    <property type="molecule type" value="Genomic_DNA"/>
</dbReference>
<evidence type="ECO:0000313" key="7">
    <source>
        <dbReference type="Proteomes" id="UP001197214"/>
    </source>
</evidence>
<dbReference type="RefSeq" id="WP_219237170.1">
    <property type="nucleotide sequence ID" value="NZ_JAHWZX010000003.1"/>
</dbReference>
<keyword evidence="4" id="KW-0732">Signal</keyword>
<sequence length="292" mass="31378">MSILFSLALALAQTSPAPAAPAVHAEPSDAIAADWKAIPADELLVMRLADGGSVVIRLAPQYAPRHVANIRALAQTHWWDGTSVYRVQDGYVTQWGDVSEKKPLPHGVADDLPPEYEWRATPLAATLSRGDPYARVAGFSADGWPLASDGTAQWLPHCYAMVGVARDLAPSTGSGAELYTVIGHAPRHLDRNIALVGRVIDGMEYLSSLPRGRGEMGFYTDAQHPTGIVSVRLASDMPAGERPAYQYRATDNARFAAYISAKENRQPPFFTVPADGADICNVPAPVRKTPGK</sequence>